<feature type="binding site" evidence="9">
    <location>
        <position position="124"/>
    </location>
    <ligand>
        <name>substrate</name>
    </ligand>
</feature>
<evidence type="ECO:0000256" key="3">
    <source>
        <dbReference type="ARBA" id="ARBA00009894"/>
    </source>
</evidence>
<comment type="pathway">
    <text evidence="9">Carbohydrate biosynthesis; D-glycero-D-manno-heptose 7-phosphate biosynthesis; D-glycero-alpha-D-manno-heptose 7-phosphate and D-glycero-beta-D-manno-heptose 7-phosphate from sedoheptulose 7-phosphate: step 1/1.</text>
</comment>
<accession>A0A5M6CNQ9</accession>
<comment type="subcellular location">
    <subcellularLocation>
        <location evidence="2 9">Cytoplasm</location>
    </subcellularLocation>
</comment>
<dbReference type="HAMAP" id="MF_00067">
    <property type="entry name" value="GmhA"/>
    <property type="match status" value="1"/>
</dbReference>
<feature type="binding site" evidence="9">
    <location>
        <position position="171"/>
    </location>
    <ligand>
        <name>substrate</name>
    </ligand>
</feature>
<comment type="cofactor">
    <cofactor evidence="9">
        <name>Zn(2+)</name>
        <dbReference type="ChEBI" id="CHEBI:29105"/>
    </cofactor>
    <text evidence="9">Binds 1 zinc ion per subunit.</text>
</comment>
<gene>
    <name evidence="9" type="primary">gmhA</name>
    <name evidence="11" type="ORF">F0919_04075</name>
</gene>
<dbReference type="AlphaFoldDB" id="A0A5M6CNQ9"/>
<reference evidence="11 12" key="1">
    <citation type="submission" date="2019-09" db="EMBL/GenBank/DDBJ databases">
        <title>Genome sequence and assembly of Taibaiella sp.</title>
        <authorList>
            <person name="Chhetri G."/>
        </authorList>
    </citation>
    <scope>NUCLEOTIDE SEQUENCE [LARGE SCALE GENOMIC DNA]</scope>
    <source>
        <strain evidence="11 12">KVB11</strain>
    </source>
</reference>
<dbReference type="Proteomes" id="UP000323632">
    <property type="component" value="Unassembled WGS sequence"/>
</dbReference>
<dbReference type="InterPro" id="IPR035461">
    <property type="entry name" value="GmhA/DiaA"/>
</dbReference>
<keyword evidence="8 9" id="KW-0119">Carbohydrate metabolism</keyword>
<evidence type="ECO:0000256" key="9">
    <source>
        <dbReference type="HAMAP-Rule" id="MF_00067"/>
    </source>
</evidence>
<evidence type="ECO:0000256" key="2">
    <source>
        <dbReference type="ARBA" id="ARBA00004496"/>
    </source>
</evidence>
<evidence type="ECO:0000256" key="4">
    <source>
        <dbReference type="ARBA" id="ARBA00022490"/>
    </source>
</evidence>
<keyword evidence="5 9" id="KW-0479">Metal-binding</keyword>
<dbReference type="EC" id="5.3.1.28" evidence="9"/>
<comment type="function">
    <text evidence="9">Catalyzes the isomerization of sedoheptulose 7-phosphate in D-glycero-D-manno-heptose 7-phosphate.</text>
</comment>
<evidence type="ECO:0000256" key="6">
    <source>
        <dbReference type="ARBA" id="ARBA00022833"/>
    </source>
</evidence>
<evidence type="ECO:0000256" key="1">
    <source>
        <dbReference type="ARBA" id="ARBA00000348"/>
    </source>
</evidence>
<evidence type="ECO:0000313" key="11">
    <source>
        <dbReference type="EMBL" id="KAA5536858.1"/>
    </source>
</evidence>
<dbReference type="GO" id="GO:0005737">
    <property type="term" value="C:cytoplasm"/>
    <property type="evidence" value="ECO:0007669"/>
    <property type="project" value="UniProtKB-SubCell"/>
</dbReference>
<keyword evidence="7 9" id="KW-0413">Isomerase</keyword>
<comment type="caution">
    <text evidence="11">The sequence shown here is derived from an EMBL/GenBank/DDBJ whole genome shotgun (WGS) entry which is preliminary data.</text>
</comment>
<dbReference type="SUPFAM" id="SSF53697">
    <property type="entry name" value="SIS domain"/>
    <property type="match status" value="1"/>
</dbReference>
<keyword evidence="4 9" id="KW-0963">Cytoplasm</keyword>
<dbReference type="RefSeq" id="WP_150031435.1">
    <property type="nucleotide sequence ID" value="NZ_VWSH01000001.1"/>
</dbReference>
<dbReference type="EMBL" id="VWSH01000001">
    <property type="protein sequence ID" value="KAA5536858.1"/>
    <property type="molecule type" value="Genomic_DNA"/>
</dbReference>
<name>A0A5M6CNQ9_9BACT</name>
<feature type="binding site" evidence="9">
    <location>
        <begin position="119"/>
        <end position="121"/>
    </location>
    <ligand>
        <name>substrate</name>
    </ligand>
</feature>
<evidence type="ECO:0000259" key="10">
    <source>
        <dbReference type="PROSITE" id="PS51464"/>
    </source>
</evidence>
<comment type="similarity">
    <text evidence="3 9">Belongs to the SIS family. GmhA subfamily.</text>
</comment>
<evidence type="ECO:0000256" key="7">
    <source>
        <dbReference type="ARBA" id="ARBA00023235"/>
    </source>
</evidence>
<dbReference type="InterPro" id="IPR004515">
    <property type="entry name" value="Phosphoheptose_Isoase"/>
</dbReference>
<feature type="binding site" evidence="9">
    <location>
        <begin position="93"/>
        <end position="94"/>
    </location>
    <ligand>
        <name>substrate</name>
    </ligand>
</feature>
<dbReference type="Pfam" id="PF13580">
    <property type="entry name" value="SIS_2"/>
    <property type="match status" value="1"/>
</dbReference>
<comment type="catalytic activity">
    <reaction evidence="1 9">
        <text>2 D-sedoheptulose 7-phosphate = D-glycero-alpha-D-manno-heptose 7-phosphate + D-glycero-beta-D-manno-heptose 7-phosphate</text>
        <dbReference type="Rhea" id="RHEA:27489"/>
        <dbReference type="ChEBI" id="CHEBI:57483"/>
        <dbReference type="ChEBI" id="CHEBI:60203"/>
        <dbReference type="ChEBI" id="CHEBI:60204"/>
        <dbReference type="EC" id="5.3.1.28"/>
    </reaction>
</comment>
<comment type="miscellaneous">
    <text evidence="9">The reaction produces a racemic mixture of D-glycero-alpha-D-manno-heptose 7-phosphate and D-glycero-beta-D-manno-heptose 7-phosphate.</text>
</comment>
<feature type="binding site" evidence="9">
    <location>
        <position position="171"/>
    </location>
    <ligand>
        <name>Zn(2+)</name>
        <dbReference type="ChEBI" id="CHEBI:29105"/>
    </ligand>
</feature>
<evidence type="ECO:0000256" key="8">
    <source>
        <dbReference type="ARBA" id="ARBA00023277"/>
    </source>
</evidence>
<sequence>MQDKIKSIVQASVSVKEQILNDAVMIAKVETITNVLIEAFKNGNKVLFCGNGGSAADAQHLAAEFSGRFYKDRNPLPSEALHCNTSYLTAVANDYGYEFIYSRLLKGMAVKGDVIVGLSTSGNSKNILNAYEVAKESGVIIVSLTGKSGGQMKDVSDYLLNVPSNDTPRIQESHIMLGHIICELVEAALF</sequence>
<dbReference type="PROSITE" id="PS51464">
    <property type="entry name" value="SIS"/>
    <property type="match status" value="1"/>
</dbReference>
<dbReference type="GO" id="GO:0008270">
    <property type="term" value="F:zinc ion binding"/>
    <property type="evidence" value="ECO:0007669"/>
    <property type="project" value="UniProtKB-UniRule"/>
</dbReference>
<dbReference type="Gene3D" id="3.40.50.10490">
    <property type="entry name" value="Glucose-6-phosphate isomerase like protein, domain 1"/>
    <property type="match status" value="1"/>
</dbReference>
<feature type="domain" description="SIS" evidence="10">
    <location>
        <begin position="36"/>
        <end position="190"/>
    </location>
</feature>
<dbReference type="GO" id="GO:0097367">
    <property type="term" value="F:carbohydrate derivative binding"/>
    <property type="evidence" value="ECO:0007669"/>
    <property type="project" value="InterPro"/>
</dbReference>
<dbReference type="InterPro" id="IPR046348">
    <property type="entry name" value="SIS_dom_sf"/>
</dbReference>
<proteinExistence type="inferred from homology"/>
<feature type="binding site" evidence="9">
    <location>
        <position position="64"/>
    </location>
    <ligand>
        <name>Zn(2+)</name>
        <dbReference type="ChEBI" id="CHEBI:29105"/>
    </ligand>
</feature>
<dbReference type="PANTHER" id="PTHR30390:SF6">
    <property type="entry name" value="DNAA INITIATOR-ASSOCIATING PROTEIN DIAA"/>
    <property type="match status" value="1"/>
</dbReference>
<dbReference type="GO" id="GO:0005975">
    <property type="term" value="P:carbohydrate metabolic process"/>
    <property type="evidence" value="ECO:0007669"/>
    <property type="project" value="UniProtKB-UniRule"/>
</dbReference>
<keyword evidence="12" id="KW-1185">Reference proteome</keyword>
<evidence type="ECO:0000313" key="12">
    <source>
        <dbReference type="Proteomes" id="UP000323632"/>
    </source>
</evidence>
<dbReference type="CDD" id="cd05006">
    <property type="entry name" value="SIS_GmhA"/>
    <property type="match status" value="1"/>
</dbReference>
<feature type="binding site" evidence="9">
    <location>
        <begin position="51"/>
        <end position="53"/>
    </location>
    <ligand>
        <name>substrate</name>
    </ligand>
</feature>
<feature type="binding site" evidence="9">
    <location>
        <position position="179"/>
    </location>
    <ligand>
        <name>Zn(2+)</name>
        <dbReference type="ChEBI" id="CHEBI:29105"/>
    </ligand>
</feature>
<keyword evidence="6 9" id="KW-0862">Zinc</keyword>
<organism evidence="11 12">
    <name type="scientific">Taibaiella lutea</name>
    <dbReference type="NCBI Taxonomy" id="2608001"/>
    <lineage>
        <taxon>Bacteria</taxon>
        <taxon>Pseudomonadati</taxon>
        <taxon>Bacteroidota</taxon>
        <taxon>Chitinophagia</taxon>
        <taxon>Chitinophagales</taxon>
        <taxon>Chitinophagaceae</taxon>
        <taxon>Taibaiella</taxon>
    </lineage>
</organism>
<feature type="binding site" evidence="9">
    <location>
        <position position="64"/>
    </location>
    <ligand>
        <name>substrate</name>
    </ligand>
</feature>
<dbReference type="PANTHER" id="PTHR30390">
    <property type="entry name" value="SEDOHEPTULOSE 7-PHOSPHATE ISOMERASE / DNAA INITIATOR-ASSOCIATING FACTOR FOR REPLICATION INITIATION"/>
    <property type="match status" value="1"/>
</dbReference>
<feature type="binding site" evidence="9">
    <location>
        <position position="60"/>
    </location>
    <ligand>
        <name>Zn(2+)</name>
        <dbReference type="ChEBI" id="CHEBI:29105"/>
    </ligand>
</feature>
<protein>
    <recommendedName>
        <fullName evidence="9">Phosphoheptose isomerase</fullName>
        <ecNumber evidence="9">5.3.1.28</ecNumber>
    </recommendedName>
    <alternativeName>
        <fullName evidence="9">Sedoheptulose 7-phosphate isomerase</fullName>
    </alternativeName>
</protein>
<dbReference type="InterPro" id="IPR050099">
    <property type="entry name" value="SIS_GmhA/DiaA_subfam"/>
</dbReference>
<dbReference type="GO" id="GO:0008968">
    <property type="term" value="F:D-sedoheptulose 7-phosphate isomerase activity"/>
    <property type="evidence" value="ECO:0007669"/>
    <property type="project" value="UniProtKB-UniRule"/>
</dbReference>
<dbReference type="GO" id="GO:2001061">
    <property type="term" value="P:D-glycero-D-manno-heptose 7-phosphate biosynthetic process"/>
    <property type="evidence" value="ECO:0007669"/>
    <property type="project" value="UniProtKB-UniPathway"/>
</dbReference>
<dbReference type="UniPathway" id="UPA00041">
    <property type="reaction ID" value="UER00436"/>
</dbReference>
<dbReference type="InterPro" id="IPR001347">
    <property type="entry name" value="SIS_dom"/>
</dbReference>
<evidence type="ECO:0000256" key="5">
    <source>
        <dbReference type="ARBA" id="ARBA00022723"/>
    </source>
</evidence>